<evidence type="ECO:0000256" key="1">
    <source>
        <dbReference type="ARBA" id="ARBA00006847"/>
    </source>
</evidence>
<dbReference type="InterPro" id="IPR014001">
    <property type="entry name" value="Helicase_ATP-bd"/>
</dbReference>
<dbReference type="PROSITE" id="PS51643">
    <property type="entry name" value="HD_CAS3"/>
    <property type="match status" value="1"/>
</dbReference>
<evidence type="ECO:0000259" key="10">
    <source>
        <dbReference type="PROSITE" id="PS51643"/>
    </source>
</evidence>
<evidence type="ECO:0000256" key="7">
    <source>
        <dbReference type="ARBA" id="ARBA00022806"/>
    </source>
</evidence>
<organism evidence="11 12">
    <name type="scientific">Melaminivora suipulveris</name>
    <dbReference type="NCBI Taxonomy" id="2109913"/>
    <lineage>
        <taxon>Bacteria</taxon>
        <taxon>Pseudomonadati</taxon>
        <taxon>Pseudomonadota</taxon>
        <taxon>Betaproteobacteria</taxon>
        <taxon>Burkholderiales</taxon>
        <taxon>Comamonadaceae</taxon>
        <taxon>Melaminivora</taxon>
    </lineage>
</organism>
<dbReference type="InterPro" id="IPR038257">
    <property type="entry name" value="CRISPR-assoc_Cas3_HD_sf"/>
</dbReference>
<dbReference type="GO" id="GO:0051607">
    <property type="term" value="P:defense response to virus"/>
    <property type="evidence" value="ECO:0007669"/>
    <property type="project" value="UniProtKB-KW"/>
</dbReference>
<dbReference type="InterPro" id="IPR006474">
    <property type="entry name" value="Helicase_Cas3_CRISPR-ass_core"/>
</dbReference>
<dbReference type="AlphaFoldDB" id="A0A2R3QC91"/>
<dbReference type="InterPro" id="IPR054712">
    <property type="entry name" value="Cas3-like_dom"/>
</dbReference>
<dbReference type="SUPFAM" id="SSF109604">
    <property type="entry name" value="HD-domain/PDEase-like"/>
    <property type="match status" value="1"/>
</dbReference>
<reference evidence="11 12" key="1">
    <citation type="submission" date="2018-03" db="EMBL/GenBank/DDBJ databases">
        <title>Genome sequencing of Melaminivora sp.</title>
        <authorList>
            <person name="Kim S.-J."/>
            <person name="Heo J."/>
            <person name="Ahn J.-H."/>
            <person name="Kwon S.-W."/>
        </authorList>
    </citation>
    <scope>NUCLEOTIDE SEQUENCE [LARGE SCALE GENOMIC DNA]</scope>
    <source>
        <strain evidence="11 12">SC2-9</strain>
    </source>
</reference>
<evidence type="ECO:0000256" key="9">
    <source>
        <dbReference type="ARBA" id="ARBA00023118"/>
    </source>
</evidence>
<keyword evidence="4" id="KW-0479">Metal-binding</keyword>
<keyword evidence="12" id="KW-1185">Reference proteome</keyword>
<evidence type="ECO:0000256" key="4">
    <source>
        <dbReference type="ARBA" id="ARBA00022723"/>
    </source>
</evidence>
<dbReference type="InterPro" id="IPR006483">
    <property type="entry name" value="CRISPR-assoc_Cas3_HD"/>
</dbReference>
<evidence type="ECO:0000313" key="12">
    <source>
        <dbReference type="Proteomes" id="UP000237925"/>
    </source>
</evidence>
<evidence type="ECO:0000256" key="2">
    <source>
        <dbReference type="ARBA" id="ARBA00009046"/>
    </source>
</evidence>
<dbReference type="CDD" id="cd09641">
    <property type="entry name" value="Cas3''_I"/>
    <property type="match status" value="1"/>
</dbReference>
<feature type="domain" description="HD Cas3-type" evidence="10">
    <location>
        <begin position="17"/>
        <end position="231"/>
    </location>
</feature>
<dbReference type="Pfam" id="PF00270">
    <property type="entry name" value="DEAD"/>
    <property type="match status" value="1"/>
</dbReference>
<dbReference type="OrthoDB" id="9810236at2"/>
<keyword evidence="3" id="KW-0540">Nuclease</keyword>
<keyword evidence="9" id="KW-0051">Antiviral defense</keyword>
<gene>
    <name evidence="11" type="ORF">C6568_09060</name>
</gene>
<evidence type="ECO:0000313" key="11">
    <source>
        <dbReference type="EMBL" id="AVO49392.1"/>
    </source>
</evidence>
<dbReference type="GO" id="GO:0003676">
    <property type="term" value="F:nucleic acid binding"/>
    <property type="evidence" value="ECO:0007669"/>
    <property type="project" value="InterPro"/>
</dbReference>
<dbReference type="Gene3D" id="3.40.50.300">
    <property type="entry name" value="P-loop containing nucleotide triphosphate hydrolases"/>
    <property type="match status" value="2"/>
</dbReference>
<dbReference type="GO" id="GO:0005524">
    <property type="term" value="F:ATP binding"/>
    <property type="evidence" value="ECO:0007669"/>
    <property type="project" value="UniProtKB-KW"/>
</dbReference>
<evidence type="ECO:0000256" key="3">
    <source>
        <dbReference type="ARBA" id="ARBA00022722"/>
    </source>
</evidence>
<dbReference type="Gene3D" id="1.10.3210.30">
    <property type="match status" value="1"/>
</dbReference>
<keyword evidence="11" id="KW-0255">Endonuclease</keyword>
<dbReference type="KEGG" id="mela:C6568_09060"/>
<dbReference type="Pfam" id="PF18019">
    <property type="entry name" value="Cas3_HD"/>
    <property type="match status" value="1"/>
</dbReference>
<dbReference type="GO" id="GO:0016787">
    <property type="term" value="F:hydrolase activity"/>
    <property type="evidence" value="ECO:0007669"/>
    <property type="project" value="UniProtKB-KW"/>
</dbReference>
<accession>A0A2R3QC91</accession>
<protein>
    <submittedName>
        <fullName evidence="11">CRISPR-associated helicase/endonuclease Cas3</fullName>
    </submittedName>
</protein>
<dbReference type="Proteomes" id="UP000237925">
    <property type="component" value="Chromosome"/>
</dbReference>
<dbReference type="InterPro" id="IPR011545">
    <property type="entry name" value="DEAD/DEAH_box_helicase_dom"/>
</dbReference>
<dbReference type="NCBIfam" id="TIGR01596">
    <property type="entry name" value="cas3_HD"/>
    <property type="match status" value="1"/>
</dbReference>
<keyword evidence="6" id="KW-0378">Hydrolase</keyword>
<evidence type="ECO:0000256" key="6">
    <source>
        <dbReference type="ARBA" id="ARBA00022801"/>
    </source>
</evidence>
<evidence type="ECO:0000256" key="5">
    <source>
        <dbReference type="ARBA" id="ARBA00022741"/>
    </source>
</evidence>
<dbReference type="RefSeq" id="WP_106683825.1">
    <property type="nucleotide sequence ID" value="NZ_CP027667.1"/>
</dbReference>
<sequence>MPAEDAAPPFAAHHRLSDGAWQPLEDHLEGVAALAARFAGKLGLQDLGEVLGLLHDLGKFSPAFQAYLKSAIGALNQDEDEDWVDAKSLKGKIDHSTAGAQFAWRFMSRGSLMEQFAGQVLALCIASHHSGLIDCVGAAPASFGEDLFTRRMHKATQQTHLDEVQRLASPKLLQRCTDLLGGGGFVRRLEEQLRGIEQLNQGDAQHGPVSAQQLGLLVRFIFSCLIDADRIDTADFERQRQGRTRPKGSYADWPFLIERLELHLSRLAPTRPVDRQRQEISRQCRQAAARPGGIYTLSVPTGGGKTLASLRFALHHAQQHGLDRVVYVIPFTSIIDQNAKVVRGVLEPADAAPDAGRIVLEHHGSLTPEQQTWREKMLCENWDAPVIYTTMVQFLEALFGSGTRGARRMHQLARSVLIFDEVQTLPLKCAHLFNNAVNFLVGHCGATVVLCTATQPLLHEVDARKGAIRLACAHDHELFRGDTTLFQQRVSVRDQRKAGGWSDQEVADLALDEVQRSASCLVIVNTKASARRIFEICAVNSAEQGIFHLSTDMCPAHRKMQLQAMIERLGSGLPTLCVSTQLIEAGVDVDFGAVIRFVAGLDSIAQAAGRCNRNGARASGTVHVVNPQKENLERLPNILLGRNAALRVLDEFKQNPARFQDDLLGVQALRAYYRYYFFDRAADMGYPVAPDETAQADSLLNLLSFNQGAVDEHGRRHGAKPPILLRQAFMTAAKAFRAIDSATQAVIVPFGPAGKKLVADLYAAYDVQREIDLLRQAQQYSVNVFPHVLKKLHAAGALHEVKPDTRILCLNECYYSPLFGLATEPVSPQEILYVGSETQH</sequence>
<dbReference type="GO" id="GO:0004386">
    <property type="term" value="F:helicase activity"/>
    <property type="evidence" value="ECO:0007669"/>
    <property type="project" value="UniProtKB-KW"/>
</dbReference>
<dbReference type="Pfam" id="PF22590">
    <property type="entry name" value="Cas3-like_C_2"/>
    <property type="match status" value="1"/>
</dbReference>
<keyword evidence="7" id="KW-0347">Helicase</keyword>
<dbReference type="SMART" id="SM00487">
    <property type="entry name" value="DEXDc"/>
    <property type="match status" value="1"/>
</dbReference>
<name>A0A2R3QC91_9BURK</name>
<evidence type="ECO:0000256" key="8">
    <source>
        <dbReference type="ARBA" id="ARBA00022840"/>
    </source>
</evidence>
<comment type="similarity">
    <text evidence="1">In the N-terminal section; belongs to the CRISPR-associated nuclease Cas3-HD family.</text>
</comment>
<keyword evidence="8" id="KW-0067">ATP-binding</keyword>
<dbReference type="GO" id="GO:0046872">
    <property type="term" value="F:metal ion binding"/>
    <property type="evidence" value="ECO:0007669"/>
    <property type="project" value="UniProtKB-KW"/>
</dbReference>
<comment type="similarity">
    <text evidence="2">In the central section; belongs to the CRISPR-associated helicase Cas3 family.</text>
</comment>
<dbReference type="InterPro" id="IPR027417">
    <property type="entry name" value="P-loop_NTPase"/>
</dbReference>
<dbReference type="SUPFAM" id="SSF52540">
    <property type="entry name" value="P-loop containing nucleoside triphosphate hydrolases"/>
    <property type="match status" value="1"/>
</dbReference>
<dbReference type="CDD" id="cd17930">
    <property type="entry name" value="DEXHc_cas3"/>
    <property type="match status" value="1"/>
</dbReference>
<dbReference type="EMBL" id="CP027667">
    <property type="protein sequence ID" value="AVO49392.1"/>
    <property type="molecule type" value="Genomic_DNA"/>
</dbReference>
<dbReference type="NCBIfam" id="TIGR01587">
    <property type="entry name" value="cas3_core"/>
    <property type="match status" value="1"/>
</dbReference>
<keyword evidence="5" id="KW-0547">Nucleotide-binding</keyword>
<proteinExistence type="inferred from homology"/>
<dbReference type="GO" id="GO:0004519">
    <property type="term" value="F:endonuclease activity"/>
    <property type="evidence" value="ECO:0007669"/>
    <property type="project" value="UniProtKB-KW"/>
</dbReference>